<organism evidence="12 13">
    <name type="scientific">Fontibacillus panacisegetis</name>
    <dbReference type="NCBI Taxonomy" id="670482"/>
    <lineage>
        <taxon>Bacteria</taxon>
        <taxon>Bacillati</taxon>
        <taxon>Bacillota</taxon>
        <taxon>Bacilli</taxon>
        <taxon>Bacillales</taxon>
        <taxon>Paenibacillaceae</taxon>
        <taxon>Fontibacillus</taxon>
    </lineage>
</organism>
<dbReference type="OrthoDB" id="9805682at2"/>
<feature type="transmembrane region" description="Helical" evidence="10">
    <location>
        <begin position="374"/>
        <end position="398"/>
    </location>
</feature>
<evidence type="ECO:0000256" key="8">
    <source>
        <dbReference type="ARBA" id="ARBA00023136"/>
    </source>
</evidence>
<protein>
    <submittedName>
        <fullName evidence="12">Type IV pilus assembly protein PilC</fullName>
    </submittedName>
</protein>
<keyword evidence="6 9" id="KW-0812">Transmembrane</keyword>
<dbReference type="AlphaFoldDB" id="A0A1G7J9R9"/>
<evidence type="ECO:0000256" key="6">
    <source>
        <dbReference type="ARBA" id="ARBA00022692"/>
    </source>
</evidence>
<dbReference type="Gene3D" id="1.20.81.30">
    <property type="entry name" value="Type II secretion system (T2SS), domain F"/>
    <property type="match status" value="2"/>
</dbReference>
<dbReference type="PANTHER" id="PTHR30012">
    <property type="entry name" value="GENERAL SECRETION PATHWAY PROTEIN"/>
    <property type="match status" value="1"/>
</dbReference>
<proteinExistence type="inferred from homology"/>
<dbReference type="InterPro" id="IPR001992">
    <property type="entry name" value="T2SS_GspF/T4SS_PilC_CS"/>
</dbReference>
<feature type="domain" description="Type II secretion system protein GspF" evidence="11">
    <location>
        <begin position="68"/>
        <end position="191"/>
    </location>
</feature>
<reference evidence="12 13" key="1">
    <citation type="submission" date="2016-10" db="EMBL/GenBank/DDBJ databases">
        <authorList>
            <person name="de Groot N.N."/>
        </authorList>
    </citation>
    <scope>NUCLEOTIDE SEQUENCE [LARGE SCALE GENOMIC DNA]</scope>
    <source>
        <strain evidence="12 13">DSM 28129</strain>
    </source>
</reference>
<feature type="transmembrane region" description="Helical" evidence="10">
    <location>
        <begin position="222"/>
        <end position="239"/>
    </location>
</feature>
<dbReference type="InterPro" id="IPR003004">
    <property type="entry name" value="GspF/PilC"/>
</dbReference>
<evidence type="ECO:0000313" key="12">
    <source>
        <dbReference type="EMBL" id="SDF21623.1"/>
    </source>
</evidence>
<dbReference type="PRINTS" id="PR00812">
    <property type="entry name" value="BCTERIALGSPF"/>
</dbReference>
<evidence type="ECO:0000256" key="10">
    <source>
        <dbReference type="SAM" id="Phobius"/>
    </source>
</evidence>
<comment type="similarity">
    <text evidence="2 9">Belongs to the GSP F family.</text>
</comment>
<keyword evidence="4" id="KW-1003">Cell membrane</keyword>
<dbReference type="InterPro" id="IPR018076">
    <property type="entry name" value="T2SS_GspF_dom"/>
</dbReference>
<feature type="domain" description="Type II secretion system protein GspF" evidence="11">
    <location>
        <begin position="272"/>
        <end position="393"/>
    </location>
</feature>
<keyword evidence="3 9" id="KW-0813">Transport</keyword>
<evidence type="ECO:0000256" key="7">
    <source>
        <dbReference type="ARBA" id="ARBA00022989"/>
    </source>
</evidence>
<dbReference type="Pfam" id="PF00482">
    <property type="entry name" value="T2SSF"/>
    <property type="match status" value="2"/>
</dbReference>
<sequence length="402" mass="44604">MPQYMYHVKSNSGKHLKGKFTATDKSSAVEELRKRGLTVLSVEEIRKTVLTTDIYIGNPVKSIHFVIFCRQFATLMRAGVPMVEATMILAQQTESKPLKKALAEVSSALIRGLSFSQAAQEHKKIFPPLFISMIRSGEESGDLDGTLDRLAMFFEKNHIVREKIKSAMTYPIIVGLLSIAAVIYLLQGVVPQFVEMFDSFDAELPLITKMVLSLSESISNQWYIWLGSVLVIVVAFLFMKRSERGSYLIDYAKLRIPVFGKVMQKGAIAQMTRTLSSLYASSVPVLQSLSIVEGVVGNKVISGYIHQSSDSLRQGNPLSDPLKKAWVFPPLVTQMIAIGEETGALDEMLGKVADFYEMDVDNTVDRLKSLIEPLLIVFLAGIIGMIVMAIMLPMFTLYSNVG</sequence>
<dbReference type="RefSeq" id="WP_091228359.1">
    <property type="nucleotide sequence ID" value="NZ_FNBG01000007.1"/>
</dbReference>
<evidence type="ECO:0000256" key="5">
    <source>
        <dbReference type="ARBA" id="ARBA00022519"/>
    </source>
</evidence>
<dbReference type="STRING" id="670482.SAMN04488542_10773"/>
<evidence type="ECO:0000256" key="9">
    <source>
        <dbReference type="RuleBase" id="RU003923"/>
    </source>
</evidence>
<name>A0A1G7J9R9_9BACL</name>
<keyword evidence="5" id="KW-0997">Cell inner membrane</keyword>
<evidence type="ECO:0000256" key="3">
    <source>
        <dbReference type="ARBA" id="ARBA00022448"/>
    </source>
</evidence>
<dbReference type="GO" id="GO:0009306">
    <property type="term" value="P:protein secretion"/>
    <property type="evidence" value="ECO:0007669"/>
    <property type="project" value="InterPro"/>
</dbReference>
<keyword evidence="13" id="KW-1185">Reference proteome</keyword>
<comment type="subcellular location">
    <subcellularLocation>
        <location evidence="1">Cell inner membrane</location>
        <topology evidence="1">Multi-pass membrane protein</topology>
    </subcellularLocation>
    <subcellularLocation>
        <location evidence="9">Cell membrane</location>
        <topology evidence="9">Multi-pass membrane protein</topology>
    </subcellularLocation>
</comment>
<evidence type="ECO:0000259" key="11">
    <source>
        <dbReference type="Pfam" id="PF00482"/>
    </source>
</evidence>
<evidence type="ECO:0000256" key="4">
    <source>
        <dbReference type="ARBA" id="ARBA00022475"/>
    </source>
</evidence>
<dbReference type="Proteomes" id="UP000198972">
    <property type="component" value="Unassembled WGS sequence"/>
</dbReference>
<evidence type="ECO:0000313" key="13">
    <source>
        <dbReference type="Proteomes" id="UP000198972"/>
    </source>
</evidence>
<dbReference type="FunFam" id="1.20.81.30:FF:000001">
    <property type="entry name" value="Type II secretion system protein F"/>
    <property type="match status" value="2"/>
</dbReference>
<keyword evidence="8 10" id="KW-0472">Membrane</keyword>
<dbReference type="EMBL" id="FNBG01000007">
    <property type="protein sequence ID" value="SDF21623.1"/>
    <property type="molecule type" value="Genomic_DNA"/>
</dbReference>
<dbReference type="PANTHER" id="PTHR30012:SF0">
    <property type="entry name" value="TYPE II SECRETION SYSTEM PROTEIN F-RELATED"/>
    <property type="match status" value="1"/>
</dbReference>
<feature type="transmembrane region" description="Helical" evidence="10">
    <location>
        <begin position="167"/>
        <end position="186"/>
    </location>
</feature>
<dbReference type="PROSITE" id="PS00874">
    <property type="entry name" value="T2SP_F"/>
    <property type="match status" value="1"/>
</dbReference>
<evidence type="ECO:0000256" key="2">
    <source>
        <dbReference type="ARBA" id="ARBA00005745"/>
    </source>
</evidence>
<dbReference type="InterPro" id="IPR042094">
    <property type="entry name" value="T2SS_GspF_sf"/>
</dbReference>
<evidence type="ECO:0000256" key="1">
    <source>
        <dbReference type="ARBA" id="ARBA00004429"/>
    </source>
</evidence>
<dbReference type="GO" id="GO:0005886">
    <property type="term" value="C:plasma membrane"/>
    <property type="evidence" value="ECO:0007669"/>
    <property type="project" value="UniProtKB-SubCell"/>
</dbReference>
<gene>
    <name evidence="12" type="ORF">SAMN04488542_10773</name>
</gene>
<keyword evidence="7 10" id="KW-1133">Transmembrane helix</keyword>
<accession>A0A1G7J9R9</accession>